<sequence>MKNLILTLILGCLFFSCVEDGEDSIRLIPKGYEGPVLIIFNQSEGEPKEYENGKRIYRVPESGVLKTQFESNYGLQKHQFFYVDSLGNREEIPFIIVQEQDSLSKVNDRTKAYAFGEGAIGNTKKYGSNEELLYETPPAKIFVINNLVDVEEALREKGWFLNKLHSSEVQKIIRN</sequence>
<dbReference type="Proteomes" id="UP000240608">
    <property type="component" value="Unassembled WGS sequence"/>
</dbReference>
<comment type="caution">
    <text evidence="2">The sequence shown here is derived from an EMBL/GenBank/DDBJ whole genome shotgun (WGS) entry which is preliminary data.</text>
</comment>
<reference evidence="2 3" key="1">
    <citation type="submission" date="2018-03" db="EMBL/GenBank/DDBJ databases">
        <title>Cross-interface Injection: A General Nanoliter Liquid Handling Method Applied to Single Cells Genome Amplification Automated Nanoliter Liquid Handling Applied to Single Cell Multiple Displacement Amplification.</title>
        <authorList>
            <person name="Yun J."/>
            <person name="Xu P."/>
            <person name="Xu J."/>
            <person name="Dai X."/>
            <person name="Wang Y."/>
            <person name="Zheng X."/>
            <person name="Cao C."/>
            <person name="Yi Q."/>
            <person name="Zhu Y."/>
            <person name="Wang L."/>
            <person name="Dong Z."/>
            <person name="Huang Y."/>
            <person name="Huang L."/>
            <person name="Du W."/>
        </authorList>
    </citation>
    <scope>NUCLEOTIDE SEQUENCE [LARGE SCALE GENOMIC DNA]</scope>
    <source>
        <strain evidence="2 3">Z-D1-2</strain>
    </source>
</reference>
<feature type="domain" description="DUF6843" evidence="1">
    <location>
        <begin position="22"/>
        <end position="113"/>
    </location>
</feature>
<dbReference type="EMBL" id="PYVU01000088">
    <property type="protein sequence ID" value="PTB95762.1"/>
    <property type="molecule type" value="Genomic_DNA"/>
</dbReference>
<evidence type="ECO:0000313" key="3">
    <source>
        <dbReference type="Proteomes" id="UP000240608"/>
    </source>
</evidence>
<proteinExistence type="predicted"/>
<dbReference type="Pfam" id="PF20862">
    <property type="entry name" value="DUF6843"/>
    <property type="match status" value="1"/>
</dbReference>
<accession>A0A2T4DPN3</accession>
<organism evidence="2 3">
    <name type="scientific">Marivirga lumbricoides</name>
    <dbReference type="NCBI Taxonomy" id="1046115"/>
    <lineage>
        <taxon>Bacteria</taxon>
        <taxon>Pseudomonadati</taxon>
        <taxon>Bacteroidota</taxon>
        <taxon>Cytophagia</taxon>
        <taxon>Cytophagales</taxon>
        <taxon>Marivirgaceae</taxon>
        <taxon>Marivirga</taxon>
    </lineage>
</organism>
<gene>
    <name evidence="2" type="ORF">C9994_10330</name>
</gene>
<name>A0A2T4DPN3_9BACT</name>
<dbReference type="PROSITE" id="PS51257">
    <property type="entry name" value="PROKAR_LIPOPROTEIN"/>
    <property type="match status" value="1"/>
</dbReference>
<dbReference type="InterPro" id="IPR049293">
    <property type="entry name" value="DUF6843"/>
</dbReference>
<evidence type="ECO:0000259" key="1">
    <source>
        <dbReference type="Pfam" id="PF20862"/>
    </source>
</evidence>
<dbReference type="AlphaFoldDB" id="A0A2T4DPN3"/>
<evidence type="ECO:0000313" key="2">
    <source>
        <dbReference type="EMBL" id="PTB95762.1"/>
    </source>
</evidence>
<protein>
    <recommendedName>
        <fullName evidence="1">DUF6843 domain-containing protein</fullName>
    </recommendedName>
</protein>